<dbReference type="InterPro" id="IPR001957">
    <property type="entry name" value="Chromosome_initiator_DnaA"/>
</dbReference>
<evidence type="ECO:0000256" key="7">
    <source>
        <dbReference type="ARBA" id="ARBA00023125"/>
    </source>
</evidence>
<accession>A0A2H0UCM4</accession>
<evidence type="ECO:0000256" key="6">
    <source>
        <dbReference type="ARBA" id="ARBA00023121"/>
    </source>
</evidence>
<feature type="binding site" evidence="8">
    <location>
        <position position="272"/>
    </location>
    <ligand>
        <name>ATP</name>
        <dbReference type="ChEBI" id="CHEBI:30616"/>
    </ligand>
</feature>
<dbReference type="HAMAP" id="MF_00377">
    <property type="entry name" value="DnaA_bact"/>
    <property type="match status" value="1"/>
</dbReference>
<comment type="caution">
    <text evidence="8">Lacks conserved residue(s) required for the propagation of feature annotation.</text>
</comment>
<evidence type="ECO:0000256" key="8">
    <source>
        <dbReference type="HAMAP-Rule" id="MF_00377"/>
    </source>
</evidence>
<dbReference type="PRINTS" id="PR00051">
    <property type="entry name" value="DNAA"/>
</dbReference>
<comment type="subunit">
    <text evidence="8">Oligomerizes as a right-handed, spiral filament on DNA at oriC.</text>
</comment>
<feature type="binding site" evidence="8">
    <location>
        <position position="273"/>
    </location>
    <ligand>
        <name>ATP</name>
        <dbReference type="ChEBI" id="CHEBI:30616"/>
    </ligand>
</feature>
<proteinExistence type="inferred from homology"/>
<feature type="region of interest" description="Domain III, AAA+ region" evidence="8">
    <location>
        <begin position="226"/>
        <end position="442"/>
    </location>
</feature>
<evidence type="ECO:0000256" key="10">
    <source>
        <dbReference type="RuleBase" id="RU000577"/>
    </source>
</evidence>
<dbReference type="EMBL" id="PFBK01000002">
    <property type="protein sequence ID" value="PIR84173.1"/>
    <property type="molecule type" value="Genomic_DNA"/>
</dbReference>
<dbReference type="PROSITE" id="PS01008">
    <property type="entry name" value="DNAA"/>
    <property type="match status" value="1"/>
</dbReference>
<comment type="function">
    <text evidence="8 10">Plays an essential role in the initiation and regulation of chromosomal replication. ATP-DnaA binds to the origin of replication (oriC) to initiate formation of the DNA replication initiation complex once per cell cycle. Binds the DnaA box (a 9 base pair repeat at the origin) and separates the double-stranded (ds)DNA. Forms a right-handed helical filament on oriC DNA; dsDNA binds to the exterior of the filament while single-stranded (ss)DNA is stabiized in the filament's interior. The ATP-DnaA-oriC complex binds and stabilizes one strand of the AT-rich DNA unwinding element (DUE), permitting loading of DNA polymerase. After initiation quickly degrades to an ADP-DnaA complex that is not apt for DNA replication. Binds acidic phospholipids.</text>
</comment>
<dbReference type="GO" id="GO:0003688">
    <property type="term" value="F:DNA replication origin binding"/>
    <property type="evidence" value="ECO:0007669"/>
    <property type="project" value="UniProtKB-UniRule"/>
</dbReference>
<dbReference type="CDD" id="cd06571">
    <property type="entry name" value="Bac_DnaA_C"/>
    <property type="match status" value="1"/>
</dbReference>
<gene>
    <name evidence="8 15" type="primary">dnaA</name>
    <name evidence="15" type="ORF">COU18_00245</name>
</gene>
<dbReference type="CDD" id="cd00009">
    <property type="entry name" value="AAA"/>
    <property type="match status" value="1"/>
</dbReference>
<protein>
    <recommendedName>
        <fullName evidence="8 9">Chromosomal replication initiator protein DnaA</fullName>
    </recommendedName>
</protein>
<organism evidence="15 16">
    <name type="scientific">Candidatus Kaiserbacteria bacterium CG10_big_fil_rev_8_21_14_0_10_51_14</name>
    <dbReference type="NCBI Taxonomy" id="1974610"/>
    <lineage>
        <taxon>Bacteria</taxon>
        <taxon>Candidatus Kaiseribacteriota</taxon>
    </lineage>
</organism>
<dbReference type="GO" id="GO:0005524">
    <property type="term" value="F:ATP binding"/>
    <property type="evidence" value="ECO:0007669"/>
    <property type="project" value="UniProtKB-UniRule"/>
</dbReference>
<keyword evidence="4 8" id="KW-0547">Nucleotide-binding</keyword>
<keyword evidence="2 8" id="KW-0963">Cytoplasm</keyword>
<dbReference type="Pfam" id="PF08299">
    <property type="entry name" value="Bac_DnaA_C"/>
    <property type="match status" value="1"/>
</dbReference>
<comment type="similarity">
    <text evidence="1 8 11">Belongs to the DnaA family.</text>
</comment>
<name>A0A2H0UCM4_9BACT</name>
<evidence type="ECO:0000256" key="12">
    <source>
        <dbReference type="SAM" id="Phobius"/>
    </source>
</evidence>
<feature type="binding site" evidence="8">
    <location>
        <position position="270"/>
    </location>
    <ligand>
        <name>ATP</name>
        <dbReference type="ChEBI" id="CHEBI:30616"/>
    </ligand>
</feature>
<dbReference type="Pfam" id="PF00308">
    <property type="entry name" value="Bac_DnaA"/>
    <property type="match status" value="1"/>
</dbReference>
<dbReference type="InterPro" id="IPR027417">
    <property type="entry name" value="P-loop_NTPase"/>
</dbReference>
<dbReference type="InterPro" id="IPR020591">
    <property type="entry name" value="Chromosome_initiator_DnaA-like"/>
</dbReference>
<dbReference type="SMART" id="SM00382">
    <property type="entry name" value="AAA"/>
    <property type="match status" value="1"/>
</dbReference>
<dbReference type="InterPro" id="IPR003593">
    <property type="entry name" value="AAA+_ATPase"/>
</dbReference>
<dbReference type="SUPFAM" id="SSF48295">
    <property type="entry name" value="TrpR-like"/>
    <property type="match status" value="1"/>
</dbReference>
<evidence type="ECO:0000256" key="9">
    <source>
        <dbReference type="NCBIfam" id="TIGR00362"/>
    </source>
</evidence>
<dbReference type="Pfam" id="PF11638">
    <property type="entry name" value="DnaA_N"/>
    <property type="match status" value="1"/>
</dbReference>
<dbReference type="GO" id="GO:0005886">
    <property type="term" value="C:plasma membrane"/>
    <property type="evidence" value="ECO:0007669"/>
    <property type="project" value="TreeGrafter"/>
</dbReference>
<dbReference type="Proteomes" id="UP000231192">
    <property type="component" value="Unassembled WGS sequence"/>
</dbReference>
<evidence type="ECO:0000259" key="13">
    <source>
        <dbReference type="SMART" id="SM00382"/>
    </source>
</evidence>
<dbReference type="SUPFAM" id="SSF52540">
    <property type="entry name" value="P-loop containing nucleoside triphosphate hydrolases"/>
    <property type="match status" value="1"/>
</dbReference>
<sequence>MRCAPGNRVSSLVCAFSAAMFVSLQHYTFFFNYYNLFQSASQRLRGVAQGDGPSGRDFLARKYPTPKSLRGAILLSPPYPHLMNSTLESMCPFLPKLSAYNVLSACACRQIFMTNRELWQNALVQIELGTSEASFRTWFRNTDIASRDGGTVHVAVPSKIVKEWLVEKHHKLILKALRGLDSSIRTVEYAVHRSVAAPAERKSPRAQVPENAALDLQSLYIDKRDNLNPRYTFETFVVGPFNELAHAASKAILERPGLAYNPLFIYGSTGHGKTHLIQAVGNYFKKLHANKKVLYVTSERFSIDYINAVRAGHANNFKDQYRQYDVLIMDDVQFIANTEKTQEELFHLFNAMRDNNKQIVFSSDKHPALLMGLEERLKGRFGAGMIAEIPEPDVESRIAIIRAKIEQHGFSIPEDIIQYIAENLRGNIRELEGVLNMIVCKSQLKGKTVSQTDVRALIKHNVKPSRGVSVDEVVRRIAQYYDIAEKSIYEKTRKKEVVKPRQIIMYMLREEFSVSYPSIGEKLGGRDHTTVIHSCEKIKEEMKSNIALEQELDHIRTLIHA</sequence>
<evidence type="ECO:0000313" key="15">
    <source>
        <dbReference type="EMBL" id="PIR84173.1"/>
    </source>
</evidence>
<keyword evidence="12" id="KW-0472">Membrane</keyword>
<dbReference type="InterPro" id="IPR018312">
    <property type="entry name" value="Chromosome_initiator_DnaA_CS"/>
</dbReference>
<evidence type="ECO:0000256" key="2">
    <source>
        <dbReference type="ARBA" id="ARBA00022490"/>
    </source>
</evidence>
<comment type="subcellular location">
    <subcellularLocation>
        <location evidence="8">Cytoplasm</location>
    </subcellularLocation>
</comment>
<dbReference type="Gene3D" id="1.10.8.60">
    <property type="match status" value="1"/>
</dbReference>
<comment type="caution">
    <text evidence="15">The sequence shown here is derived from an EMBL/GenBank/DDBJ whole genome shotgun (WGS) entry which is preliminary data.</text>
</comment>
<dbReference type="Gene3D" id="1.10.1750.10">
    <property type="match status" value="1"/>
</dbReference>
<evidence type="ECO:0000256" key="3">
    <source>
        <dbReference type="ARBA" id="ARBA00022705"/>
    </source>
</evidence>
<dbReference type="InterPro" id="IPR024633">
    <property type="entry name" value="DnaA_N_dom"/>
</dbReference>
<dbReference type="SMART" id="SM00760">
    <property type="entry name" value="Bac_DnaA_C"/>
    <property type="match status" value="1"/>
</dbReference>
<keyword evidence="12" id="KW-1133">Transmembrane helix</keyword>
<dbReference type="Gene3D" id="3.40.50.300">
    <property type="entry name" value="P-loop containing nucleotide triphosphate hydrolases"/>
    <property type="match status" value="1"/>
</dbReference>
<feature type="region of interest" description="Domain I, interacts with DnaA modulators" evidence="8">
    <location>
        <begin position="1"/>
        <end position="197"/>
    </location>
</feature>
<evidence type="ECO:0000256" key="1">
    <source>
        <dbReference type="ARBA" id="ARBA00006583"/>
    </source>
</evidence>
<dbReference type="AlphaFoldDB" id="A0A2H0UCM4"/>
<evidence type="ECO:0000313" key="16">
    <source>
        <dbReference type="Proteomes" id="UP000231192"/>
    </source>
</evidence>
<evidence type="ECO:0000256" key="11">
    <source>
        <dbReference type="RuleBase" id="RU004227"/>
    </source>
</evidence>
<dbReference type="GO" id="GO:0006270">
    <property type="term" value="P:DNA replication initiation"/>
    <property type="evidence" value="ECO:0007669"/>
    <property type="project" value="UniProtKB-UniRule"/>
</dbReference>
<dbReference type="PANTHER" id="PTHR30050:SF2">
    <property type="entry name" value="CHROMOSOMAL REPLICATION INITIATOR PROTEIN DNAA"/>
    <property type="match status" value="1"/>
</dbReference>
<evidence type="ECO:0000256" key="4">
    <source>
        <dbReference type="ARBA" id="ARBA00022741"/>
    </source>
</evidence>
<dbReference type="FunFam" id="3.40.50.300:FF:000668">
    <property type="entry name" value="Chromosomal replication initiator protein DnaA"/>
    <property type="match status" value="1"/>
</dbReference>
<dbReference type="InterPro" id="IPR013317">
    <property type="entry name" value="DnaA_dom"/>
</dbReference>
<feature type="domain" description="AAA+ ATPase" evidence="13">
    <location>
        <begin position="259"/>
        <end position="391"/>
    </location>
</feature>
<evidence type="ECO:0000256" key="5">
    <source>
        <dbReference type="ARBA" id="ARBA00022840"/>
    </source>
</evidence>
<feature type="transmembrane region" description="Helical" evidence="12">
    <location>
        <begin position="12"/>
        <end position="34"/>
    </location>
</feature>
<reference evidence="16" key="1">
    <citation type="submission" date="2017-09" db="EMBL/GenBank/DDBJ databases">
        <title>Depth-based differentiation of microbial function through sediment-hosted aquifers and enrichment of novel symbionts in the deep terrestrial subsurface.</title>
        <authorList>
            <person name="Probst A.J."/>
            <person name="Ladd B."/>
            <person name="Jarett J.K."/>
            <person name="Geller-Mcgrath D.E."/>
            <person name="Sieber C.M.K."/>
            <person name="Emerson J.B."/>
            <person name="Anantharaman K."/>
            <person name="Thomas B.C."/>
            <person name="Malmstrom R."/>
            <person name="Stieglmeier M."/>
            <person name="Klingl A."/>
            <person name="Woyke T."/>
            <person name="Ryan C.M."/>
            <person name="Banfield J.F."/>
        </authorList>
    </citation>
    <scope>NUCLEOTIDE SEQUENCE [LARGE SCALE GENOMIC DNA]</scope>
</reference>
<keyword evidence="12" id="KW-0812">Transmembrane</keyword>
<dbReference type="GO" id="GO:0005737">
    <property type="term" value="C:cytoplasm"/>
    <property type="evidence" value="ECO:0007669"/>
    <property type="project" value="UniProtKB-SubCell"/>
</dbReference>
<dbReference type="PANTHER" id="PTHR30050">
    <property type="entry name" value="CHROMOSOMAL REPLICATION INITIATOR PROTEIN DNAA"/>
    <property type="match status" value="1"/>
</dbReference>
<keyword evidence="7 8" id="KW-0238">DNA-binding</keyword>
<comment type="domain">
    <text evidence="8">Domain I is involved in oligomerization and binding regulators, domain II is flexibile and of varying length in different bacteria, domain III forms the AAA+ region, while domain IV binds dsDNA.</text>
</comment>
<dbReference type="GO" id="GO:0006275">
    <property type="term" value="P:regulation of DNA replication"/>
    <property type="evidence" value="ECO:0007669"/>
    <property type="project" value="UniProtKB-UniRule"/>
</dbReference>
<evidence type="ECO:0000259" key="14">
    <source>
        <dbReference type="SMART" id="SM00760"/>
    </source>
</evidence>
<keyword evidence="6 8" id="KW-0446">Lipid-binding</keyword>
<dbReference type="InterPro" id="IPR038454">
    <property type="entry name" value="DnaA_N_sf"/>
</dbReference>
<keyword evidence="5 8" id="KW-0067">ATP-binding</keyword>
<feature type="region of interest" description="Domain IV, binds dsDNA" evidence="8">
    <location>
        <begin position="443"/>
        <end position="561"/>
    </location>
</feature>
<dbReference type="InterPro" id="IPR010921">
    <property type="entry name" value="Trp_repressor/repl_initiator"/>
</dbReference>
<feature type="binding site" evidence="8">
    <location>
        <position position="274"/>
    </location>
    <ligand>
        <name>ATP</name>
        <dbReference type="ChEBI" id="CHEBI:30616"/>
    </ligand>
</feature>
<dbReference type="NCBIfam" id="TIGR00362">
    <property type="entry name" value="DnaA"/>
    <property type="match status" value="1"/>
</dbReference>
<keyword evidence="3 8" id="KW-0235">DNA replication</keyword>
<dbReference type="InterPro" id="IPR013159">
    <property type="entry name" value="DnaA_C"/>
</dbReference>
<feature type="domain" description="Chromosomal replication initiator DnaA C-terminal" evidence="14">
    <location>
        <begin position="469"/>
        <end position="538"/>
    </location>
</feature>
<dbReference type="GO" id="GO:0008289">
    <property type="term" value="F:lipid binding"/>
    <property type="evidence" value="ECO:0007669"/>
    <property type="project" value="UniProtKB-KW"/>
</dbReference>
<dbReference type="Gene3D" id="3.30.300.180">
    <property type="match status" value="1"/>
</dbReference>